<evidence type="ECO:0000259" key="7">
    <source>
        <dbReference type="PROSITE" id="PS50157"/>
    </source>
</evidence>
<dbReference type="EMBL" id="KE145368">
    <property type="protein sequence ID" value="EPE28292.1"/>
    <property type="molecule type" value="Genomic_DNA"/>
</dbReference>
<feature type="domain" description="C2H2-type" evidence="7">
    <location>
        <begin position="667"/>
        <end position="694"/>
    </location>
</feature>
<feature type="domain" description="C2H2-type" evidence="7">
    <location>
        <begin position="583"/>
        <end position="611"/>
    </location>
</feature>
<evidence type="ECO:0000256" key="4">
    <source>
        <dbReference type="ARBA" id="ARBA00022833"/>
    </source>
</evidence>
<protein>
    <submittedName>
        <fullName evidence="8">C2H2 and C2HC zinc finger</fullName>
    </submittedName>
</protein>
<organism evidence="8 9">
    <name type="scientific">Glarea lozoyensis (strain ATCC 20868 / MF5171)</name>
    <dbReference type="NCBI Taxonomy" id="1116229"/>
    <lineage>
        <taxon>Eukaryota</taxon>
        <taxon>Fungi</taxon>
        <taxon>Dikarya</taxon>
        <taxon>Ascomycota</taxon>
        <taxon>Pezizomycotina</taxon>
        <taxon>Leotiomycetes</taxon>
        <taxon>Helotiales</taxon>
        <taxon>Helotiaceae</taxon>
        <taxon>Glarea</taxon>
    </lineage>
</organism>
<dbReference type="PROSITE" id="PS00028">
    <property type="entry name" value="ZINC_FINGER_C2H2_1"/>
    <property type="match status" value="9"/>
</dbReference>
<feature type="region of interest" description="Disordered" evidence="6">
    <location>
        <begin position="135"/>
        <end position="185"/>
    </location>
</feature>
<dbReference type="Pfam" id="PF13912">
    <property type="entry name" value="zf-C2H2_6"/>
    <property type="match status" value="2"/>
</dbReference>
<keyword evidence="3 5" id="KW-0863">Zinc-finger</keyword>
<dbReference type="Gene3D" id="3.30.160.60">
    <property type="entry name" value="Classic Zinc Finger"/>
    <property type="match status" value="5"/>
</dbReference>
<keyword evidence="1" id="KW-0479">Metal-binding</keyword>
<accession>S3CPB9</accession>
<dbReference type="InterPro" id="IPR036236">
    <property type="entry name" value="Znf_C2H2_sf"/>
</dbReference>
<dbReference type="SMART" id="SM00355">
    <property type="entry name" value="ZnF_C2H2"/>
    <property type="match status" value="16"/>
</dbReference>
<keyword evidence="4" id="KW-0862">Zinc</keyword>
<feature type="compositionally biased region" description="Polar residues" evidence="6">
    <location>
        <begin position="271"/>
        <end position="280"/>
    </location>
</feature>
<dbReference type="GeneID" id="19468460"/>
<feature type="domain" description="C2H2-type" evidence="7">
    <location>
        <begin position="639"/>
        <end position="667"/>
    </location>
</feature>
<name>S3CPB9_GLAL2</name>
<feature type="compositionally biased region" description="Basic and acidic residues" evidence="6">
    <location>
        <begin position="236"/>
        <end position="247"/>
    </location>
</feature>
<feature type="compositionally biased region" description="Polar residues" evidence="6">
    <location>
        <begin position="135"/>
        <end position="148"/>
    </location>
</feature>
<feature type="domain" description="C2H2-type" evidence="7">
    <location>
        <begin position="417"/>
        <end position="440"/>
    </location>
</feature>
<dbReference type="PROSITE" id="PS50157">
    <property type="entry name" value="ZINC_FINGER_C2H2_2"/>
    <property type="match status" value="8"/>
</dbReference>
<dbReference type="AlphaFoldDB" id="S3CPB9"/>
<feature type="domain" description="C2H2-type" evidence="7">
    <location>
        <begin position="499"/>
        <end position="527"/>
    </location>
</feature>
<dbReference type="RefSeq" id="XP_008084200.1">
    <property type="nucleotide sequence ID" value="XM_008086009.1"/>
</dbReference>
<evidence type="ECO:0000313" key="9">
    <source>
        <dbReference type="Proteomes" id="UP000016922"/>
    </source>
</evidence>
<dbReference type="OrthoDB" id="6105938at2759"/>
<dbReference type="Pfam" id="PF00096">
    <property type="entry name" value="zf-C2H2"/>
    <property type="match status" value="1"/>
</dbReference>
<dbReference type="GO" id="GO:0008270">
    <property type="term" value="F:zinc ion binding"/>
    <property type="evidence" value="ECO:0007669"/>
    <property type="project" value="UniProtKB-KW"/>
</dbReference>
<evidence type="ECO:0000256" key="3">
    <source>
        <dbReference type="ARBA" id="ARBA00022771"/>
    </source>
</evidence>
<evidence type="ECO:0000313" key="8">
    <source>
        <dbReference type="EMBL" id="EPE28292.1"/>
    </source>
</evidence>
<sequence length="763" mass="86431">MEYTPPTICSCGRDFANLQALEQHTRYWGHSSAWECDPCERIFLSFTAKKSHDGAKHQKSPCPYCRRVFNGETARSFHVESEHAWPCWACKTGFATRKLLGDHLYIVKECRRGRKWDEQQQKILENLASEILRSQQAPSAGVRSNSVSPVDEPVTPATSTERGTFTGSLGTNDTSASSNPSLPQKTNPVVLETAQLPPPWGLTEAEIFGRTSKPGLHVGNSAAASQNNQPLGVVEPKSKPAETENQRRPVTPPRSDQESYKIPQRRDDGQYSLNFESSTTKNEVKDTALLTCGVKDCFTQGLTFYSKHQLETHNSFCHQTLQDIEKKCPKAESSELSSKSTSDSNSSLSQSSTKLYTCDEWSCRNPPCHSQQELDEHTKQKHPVIPKPTVTEQRANVAEEVSKTKDDFFTNVGASRVECPICGEMFSNEDELGAHKKSEHFKFRCQHCNLSFNFKLNFQEHVKTDHPPLQFKCTTCNDVFDSEVKRQDHDRDVHPPPRLGCSKCEKKFVKRSELDLHTVQDHPLPKVQPPKSSQSFGTEASLKKDIPLTRPPPKLNRDECDEVFNDEAERKLHKSRKHAVPEWKCDKCERAFHVKETLEFHQKAFHPPPKFACSECNQVFTDEADLNGHKSQKHPEPKWKCNNCVYAFHVKGDLDVHQKIAHPKPKVKCGKCDKFFDSNAELAKHMVVHTCNEMEEYGSKERAPRPEHKCPHCKTLLASNAELFEHITAEGVHRFSCKEEGCSSWFFTLGLLDAHVNNCHSLL</sequence>
<dbReference type="InterPro" id="IPR013087">
    <property type="entry name" value="Znf_C2H2_type"/>
</dbReference>
<feature type="domain" description="C2H2-type" evidence="7">
    <location>
        <begin position="471"/>
        <end position="499"/>
    </location>
</feature>
<evidence type="ECO:0000256" key="1">
    <source>
        <dbReference type="ARBA" id="ARBA00022723"/>
    </source>
</evidence>
<feature type="domain" description="C2H2-type" evidence="7">
    <location>
        <begin position="611"/>
        <end position="639"/>
    </location>
</feature>
<dbReference type="PANTHER" id="PTHR24379">
    <property type="entry name" value="KRAB AND ZINC FINGER DOMAIN-CONTAINING"/>
    <property type="match status" value="1"/>
</dbReference>
<dbReference type="HOGENOM" id="CLU_365643_0_0_1"/>
<dbReference type="Proteomes" id="UP000016922">
    <property type="component" value="Unassembled WGS sequence"/>
</dbReference>
<feature type="domain" description="C2H2-type" evidence="7">
    <location>
        <begin position="443"/>
        <end position="466"/>
    </location>
</feature>
<evidence type="ECO:0000256" key="5">
    <source>
        <dbReference type="PROSITE-ProRule" id="PRU00042"/>
    </source>
</evidence>
<feature type="region of interest" description="Disordered" evidence="6">
    <location>
        <begin position="212"/>
        <end position="280"/>
    </location>
</feature>
<gene>
    <name evidence="8" type="ORF">GLAREA_09412</name>
</gene>
<feature type="compositionally biased region" description="Basic and acidic residues" evidence="6">
    <location>
        <begin position="255"/>
        <end position="269"/>
    </location>
</feature>
<feature type="region of interest" description="Disordered" evidence="6">
    <location>
        <begin position="521"/>
        <end position="559"/>
    </location>
</feature>
<proteinExistence type="predicted"/>
<dbReference type="eggNOG" id="KOG1721">
    <property type="taxonomic scope" value="Eukaryota"/>
</dbReference>
<evidence type="ECO:0000256" key="6">
    <source>
        <dbReference type="SAM" id="MobiDB-lite"/>
    </source>
</evidence>
<dbReference type="PANTHER" id="PTHR24379:SF121">
    <property type="entry name" value="C2H2-TYPE DOMAIN-CONTAINING PROTEIN"/>
    <property type="match status" value="1"/>
</dbReference>
<keyword evidence="2" id="KW-0677">Repeat</keyword>
<dbReference type="SUPFAM" id="SSF57667">
    <property type="entry name" value="beta-beta-alpha zinc fingers"/>
    <property type="match status" value="3"/>
</dbReference>
<feature type="compositionally biased region" description="Polar residues" evidence="6">
    <location>
        <begin position="156"/>
        <end position="185"/>
    </location>
</feature>
<keyword evidence="9" id="KW-1185">Reference proteome</keyword>
<dbReference type="KEGG" id="glz:GLAREA_09412"/>
<reference evidence="8 9" key="1">
    <citation type="journal article" date="2013" name="BMC Genomics">
        <title>Genomics-driven discovery of the pneumocandin biosynthetic gene cluster in the fungus Glarea lozoyensis.</title>
        <authorList>
            <person name="Chen L."/>
            <person name="Yue Q."/>
            <person name="Zhang X."/>
            <person name="Xiang M."/>
            <person name="Wang C."/>
            <person name="Li S."/>
            <person name="Che Y."/>
            <person name="Ortiz-Lopez F.J."/>
            <person name="Bills G.F."/>
            <person name="Liu X."/>
            <person name="An Z."/>
        </authorList>
    </citation>
    <scope>NUCLEOTIDE SEQUENCE [LARGE SCALE GENOMIC DNA]</scope>
    <source>
        <strain evidence="9">ATCC 20868 / MF5171</strain>
    </source>
</reference>
<evidence type="ECO:0000256" key="2">
    <source>
        <dbReference type="ARBA" id="ARBA00022737"/>
    </source>
</evidence>